<accession>M7Y9K0</accession>
<evidence type="ECO:0000313" key="2">
    <source>
        <dbReference type="Proteomes" id="UP000010953"/>
    </source>
</evidence>
<sequence length="432" mass="50315">MKDCTKPIQVFEYGSLQIGEDTCFKKKHWEMLGWYNETHGGRYFSLTPKGVRFNQYVGVIQAGDLVIEILPKVGKQAADSEKSIWRNVLLDMLSQCHWMHVHANEKAYLKFRANSILEAYLELFVNECETLLRAGLVKKYRFQEKNCKALKGKLIFGKNIQYNLVHQENFYTRHQVFDQDHLLNQILLKALKLVATISSSPFLRDRVQSLLLNFPELSDLKVTAATFERIQLNRKTESYAEALEIAAMLLLNYRPDISGGRNNVLAILFDMNDLWEEYIFRQLARYKNKKWSLHNQSQKRIWQSESERAFKVVRPDLVISMDGFHSIIIDTKWKLPDGEYPGDNDLKQMFVYNEFWKCKSALLLYPTNSFSKLPGFKPGNFINGNGLLHRCGMVTVSVLDESNSKLDPMLGERLVNFIEEEIKRCPKDYQIK</sequence>
<evidence type="ECO:0000313" key="1">
    <source>
        <dbReference type="EMBL" id="EMS33846.1"/>
    </source>
</evidence>
<dbReference type="InterPro" id="IPR019292">
    <property type="entry name" value="McrC"/>
</dbReference>
<name>M7Y9K0_9BACT</name>
<dbReference type="Proteomes" id="UP000010953">
    <property type="component" value="Unassembled WGS sequence"/>
</dbReference>
<dbReference type="eggNOG" id="COG4268">
    <property type="taxonomic scope" value="Bacteria"/>
</dbReference>
<comment type="caution">
    <text evidence="1">The sequence shown here is derived from an EMBL/GenBank/DDBJ whole genome shotgun (WGS) entry which is preliminary data.</text>
</comment>
<dbReference type="InParanoid" id="M7Y9K0"/>
<organism evidence="1 2">
    <name type="scientific">Mariniradius saccharolyticus AK6</name>
    <dbReference type="NCBI Taxonomy" id="1239962"/>
    <lineage>
        <taxon>Bacteria</taxon>
        <taxon>Pseudomonadati</taxon>
        <taxon>Bacteroidota</taxon>
        <taxon>Cytophagia</taxon>
        <taxon>Cytophagales</taxon>
        <taxon>Cyclobacteriaceae</taxon>
        <taxon>Mariniradius</taxon>
    </lineage>
</organism>
<proteinExistence type="predicted"/>
<dbReference type="PANTHER" id="PTHR38733:SF1">
    <property type="entry name" value="TYPE IV METHYL-DIRECTED RESTRICTION ENZYME ECOKMCRBC"/>
    <property type="match status" value="1"/>
</dbReference>
<dbReference type="STRING" id="1239962.C943_04165"/>
<dbReference type="RefSeq" id="WP_008625910.1">
    <property type="nucleotide sequence ID" value="NZ_AMZY02000008.1"/>
</dbReference>
<dbReference type="OrthoDB" id="307209at2"/>
<dbReference type="AlphaFoldDB" id="M7Y9K0"/>
<evidence type="ECO:0008006" key="3">
    <source>
        <dbReference type="Google" id="ProtNLM"/>
    </source>
</evidence>
<keyword evidence="2" id="KW-1185">Reference proteome</keyword>
<dbReference type="PANTHER" id="PTHR38733">
    <property type="entry name" value="PROTEIN MCRC"/>
    <property type="match status" value="1"/>
</dbReference>
<gene>
    <name evidence="1" type="ORF">C943_04165</name>
</gene>
<dbReference type="EMBL" id="AMZY02000008">
    <property type="protein sequence ID" value="EMS33846.1"/>
    <property type="molecule type" value="Genomic_DNA"/>
</dbReference>
<dbReference type="Pfam" id="PF10117">
    <property type="entry name" value="McrBC"/>
    <property type="match status" value="1"/>
</dbReference>
<reference evidence="1" key="1">
    <citation type="submission" date="2013-01" db="EMBL/GenBank/DDBJ databases">
        <title>Genome assembly of Mariniradius saccharolyticus AK6.</title>
        <authorList>
            <person name="Vaidya B."/>
            <person name="Khatri I."/>
            <person name="Tanuku N.R.S."/>
            <person name="Subramanian S."/>
            <person name="Pinnaka A."/>
        </authorList>
    </citation>
    <scope>NUCLEOTIDE SEQUENCE [LARGE SCALE GENOMIC DNA]</scope>
    <source>
        <strain evidence="1">AK6</strain>
    </source>
</reference>
<protein>
    <recommendedName>
        <fullName evidence="3">McrBC 5-methylcytosine restriction system component</fullName>
    </recommendedName>
</protein>